<protein>
    <submittedName>
        <fullName evidence="5">ArsR family transcriptional regulator</fullName>
    </submittedName>
</protein>
<proteinExistence type="predicted"/>
<dbReference type="Gene3D" id="1.10.10.10">
    <property type="entry name" value="Winged helix-like DNA-binding domain superfamily/Winged helix DNA-binding domain"/>
    <property type="match status" value="1"/>
</dbReference>
<evidence type="ECO:0000256" key="2">
    <source>
        <dbReference type="ARBA" id="ARBA00023125"/>
    </source>
</evidence>
<dbReference type="SUPFAM" id="SSF46785">
    <property type="entry name" value="Winged helix' DNA-binding domain"/>
    <property type="match status" value="1"/>
</dbReference>
<dbReference type="CDD" id="cd00090">
    <property type="entry name" value="HTH_ARSR"/>
    <property type="match status" value="1"/>
</dbReference>
<dbReference type="PANTHER" id="PTHR33154">
    <property type="entry name" value="TRANSCRIPTIONAL REGULATOR, ARSR FAMILY"/>
    <property type="match status" value="1"/>
</dbReference>
<dbReference type="GO" id="GO:0003677">
    <property type="term" value="F:DNA binding"/>
    <property type="evidence" value="ECO:0007669"/>
    <property type="project" value="UniProtKB-KW"/>
</dbReference>
<evidence type="ECO:0000313" key="6">
    <source>
        <dbReference type="Proteomes" id="UP000243406"/>
    </source>
</evidence>
<dbReference type="EMBL" id="FUYN01000003">
    <property type="protein sequence ID" value="SKB46862.1"/>
    <property type="molecule type" value="Genomic_DNA"/>
</dbReference>
<dbReference type="NCBIfam" id="NF033788">
    <property type="entry name" value="HTH_metalloreg"/>
    <property type="match status" value="1"/>
</dbReference>
<keyword evidence="6" id="KW-1185">Reference proteome</keyword>
<dbReference type="InterPro" id="IPR036388">
    <property type="entry name" value="WH-like_DNA-bd_sf"/>
</dbReference>
<evidence type="ECO:0000256" key="1">
    <source>
        <dbReference type="ARBA" id="ARBA00023015"/>
    </source>
</evidence>
<evidence type="ECO:0000256" key="3">
    <source>
        <dbReference type="ARBA" id="ARBA00023163"/>
    </source>
</evidence>
<dbReference type="PANTHER" id="PTHR33154:SF18">
    <property type="entry name" value="ARSENICAL RESISTANCE OPERON REPRESSOR"/>
    <property type="match status" value="1"/>
</dbReference>
<sequence>MKIIKSVDIFKALADENRLRIISLLLTKELCVCEIEASLEMSQSNVSRHLTKLKTSGIVDSRKDSQWVYYKISENFRDNNMELINYLIATFRNESLLIDDIARLQKLDSREFICK</sequence>
<keyword evidence="3" id="KW-0804">Transcription</keyword>
<dbReference type="PRINTS" id="PR00778">
    <property type="entry name" value="HTHARSR"/>
</dbReference>
<evidence type="ECO:0000313" key="5">
    <source>
        <dbReference type="EMBL" id="SKB46862.1"/>
    </source>
</evidence>
<dbReference type="SMART" id="SM00418">
    <property type="entry name" value="HTH_ARSR"/>
    <property type="match status" value="1"/>
</dbReference>
<dbReference type="InterPro" id="IPR001845">
    <property type="entry name" value="HTH_ArsR_DNA-bd_dom"/>
</dbReference>
<dbReference type="InterPro" id="IPR036390">
    <property type="entry name" value="WH_DNA-bd_sf"/>
</dbReference>
<gene>
    <name evidence="5" type="ORF">SAMN02745120_1637</name>
</gene>
<organism evidence="5 6">
    <name type="scientific">Acetoanaerobium noterae</name>
    <dbReference type="NCBI Taxonomy" id="745369"/>
    <lineage>
        <taxon>Bacteria</taxon>
        <taxon>Bacillati</taxon>
        <taxon>Bacillota</taxon>
        <taxon>Clostridia</taxon>
        <taxon>Peptostreptococcales</taxon>
        <taxon>Filifactoraceae</taxon>
        <taxon>Acetoanaerobium</taxon>
    </lineage>
</organism>
<keyword evidence="2" id="KW-0238">DNA-binding</keyword>
<dbReference type="Proteomes" id="UP000243406">
    <property type="component" value="Unassembled WGS sequence"/>
</dbReference>
<evidence type="ECO:0000259" key="4">
    <source>
        <dbReference type="PROSITE" id="PS50987"/>
    </source>
</evidence>
<reference evidence="6" key="1">
    <citation type="submission" date="2017-02" db="EMBL/GenBank/DDBJ databases">
        <authorList>
            <person name="Varghese N."/>
            <person name="Submissions S."/>
        </authorList>
    </citation>
    <scope>NUCLEOTIDE SEQUENCE [LARGE SCALE GENOMIC DNA]</scope>
    <source>
        <strain evidence="6">ATCC 35199</strain>
    </source>
</reference>
<keyword evidence="1" id="KW-0805">Transcription regulation</keyword>
<dbReference type="PROSITE" id="PS50987">
    <property type="entry name" value="HTH_ARSR_2"/>
    <property type="match status" value="1"/>
</dbReference>
<dbReference type="InterPro" id="IPR051081">
    <property type="entry name" value="HTH_MetalResp_TranReg"/>
</dbReference>
<dbReference type="InterPro" id="IPR011991">
    <property type="entry name" value="ArsR-like_HTH"/>
</dbReference>
<dbReference type="Pfam" id="PF01022">
    <property type="entry name" value="HTH_5"/>
    <property type="match status" value="1"/>
</dbReference>
<name>A0A1T5BHS2_9FIRM</name>
<dbReference type="RefSeq" id="WP_242951021.1">
    <property type="nucleotide sequence ID" value="NZ_CP154629.1"/>
</dbReference>
<accession>A0A1T5BHS2</accession>
<dbReference type="GO" id="GO:0003700">
    <property type="term" value="F:DNA-binding transcription factor activity"/>
    <property type="evidence" value="ECO:0007669"/>
    <property type="project" value="InterPro"/>
</dbReference>
<feature type="domain" description="HTH arsR-type" evidence="4">
    <location>
        <begin position="1"/>
        <end position="95"/>
    </location>
</feature>
<dbReference type="AlphaFoldDB" id="A0A1T5BHS2"/>